<dbReference type="EMBL" id="JACOPP010000035">
    <property type="protein sequence ID" value="MBC5735053.1"/>
    <property type="molecule type" value="Genomic_DNA"/>
</dbReference>
<proteinExistence type="predicted"/>
<name>A0A8J6JFG5_9FIRM</name>
<dbReference type="Proteomes" id="UP000661435">
    <property type="component" value="Unassembled WGS sequence"/>
</dbReference>
<evidence type="ECO:0000313" key="2">
    <source>
        <dbReference type="EMBL" id="MBC5735053.1"/>
    </source>
</evidence>
<protein>
    <submittedName>
        <fullName evidence="2">Uncharacterized protein</fullName>
    </submittedName>
</protein>
<accession>A0A8J6JFG5</accession>
<keyword evidence="1" id="KW-0175">Coiled coil</keyword>
<gene>
    <name evidence="2" type="ORF">H8S57_15155</name>
</gene>
<organism evidence="2 3">
    <name type="scientific">Lawsonibacter hominis</name>
    <dbReference type="NCBI Taxonomy" id="2763053"/>
    <lineage>
        <taxon>Bacteria</taxon>
        <taxon>Bacillati</taxon>
        <taxon>Bacillota</taxon>
        <taxon>Clostridia</taxon>
        <taxon>Eubacteriales</taxon>
        <taxon>Oscillospiraceae</taxon>
        <taxon>Lawsonibacter</taxon>
    </lineage>
</organism>
<sequence>MGKFKRWLYNKFLPAWCKDDLLESNARLAEQIDAQRREIDRLNAYIRGMESAIRRSARITVYGNEAKRQ</sequence>
<comment type="caution">
    <text evidence="2">The sequence shown here is derived from an EMBL/GenBank/DDBJ whole genome shotgun (WGS) entry which is preliminary data.</text>
</comment>
<evidence type="ECO:0000313" key="3">
    <source>
        <dbReference type="Proteomes" id="UP000661435"/>
    </source>
</evidence>
<keyword evidence="3" id="KW-1185">Reference proteome</keyword>
<evidence type="ECO:0000256" key="1">
    <source>
        <dbReference type="SAM" id="Coils"/>
    </source>
</evidence>
<feature type="coiled-coil region" evidence="1">
    <location>
        <begin position="18"/>
        <end position="52"/>
    </location>
</feature>
<reference evidence="2" key="1">
    <citation type="submission" date="2020-08" db="EMBL/GenBank/DDBJ databases">
        <title>Genome public.</title>
        <authorList>
            <person name="Liu C."/>
            <person name="Sun Q."/>
        </authorList>
    </citation>
    <scope>NUCLEOTIDE SEQUENCE</scope>
    <source>
        <strain evidence="2">NSJ-51</strain>
    </source>
</reference>
<dbReference type="AlphaFoldDB" id="A0A8J6JFG5"/>
<dbReference type="RefSeq" id="WP_186908844.1">
    <property type="nucleotide sequence ID" value="NZ_JACOPP010000035.1"/>
</dbReference>